<evidence type="ECO:0000313" key="3">
    <source>
        <dbReference type="WBParaSite" id="ECPE_0000015201-mRNA-1"/>
    </source>
</evidence>
<organism evidence="3">
    <name type="scientific">Echinostoma caproni</name>
    <dbReference type="NCBI Taxonomy" id="27848"/>
    <lineage>
        <taxon>Eukaryota</taxon>
        <taxon>Metazoa</taxon>
        <taxon>Spiralia</taxon>
        <taxon>Lophotrochozoa</taxon>
        <taxon>Platyhelminthes</taxon>
        <taxon>Trematoda</taxon>
        <taxon>Digenea</taxon>
        <taxon>Plagiorchiida</taxon>
        <taxon>Echinostomata</taxon>
        <taxon>Echinostomatoidea</taxon>
        <taxon>Echinostomatidae</taxon>
        <taxon>Echinostoma</taxon>
    </lineage>
</organism>
<evidence type="ECO:0000256" key="2">
    <source>
        <dbReference type="SAM" id="SignalP"/>
    </source>
</evidence>
<proteinExistence type="predicted"/>
<name>A0A182ZZL8_9TREM</name>
<protein>
    <submittedName>
        <fullName evidence="3">DBR1 domain-containing protein</fullName>
    </submittedName>
</protein>
<feature type="region of interest" description="Disordered" evidence="1">
    <location>
        <begin position="209"/>
        <end position="229"/>
    </location>
</feature>
<dbReference type="WBParaSite" id="ECPE_0000015201-mRNA-1">
    <property type="protein sequence ID" value="ECPE_0000015201-mRNA-1"/>
    <property type="gene ID" value="ECPE_0000015201"/>
</dbReference>
<dbReference type="AlphaFoldDB" id="A0A182ZZL8"/>
<reference evidence="3" key="1">
    <citation type="submission" date="2016-06" db="UniProtKB">
        <authorList>
            <consortium name="WormBaseParasite"/>
        </authorList>
    </citation>
    <scope>IDENTIFICATION</scope>
</reference>
<feature type="compositionally biased region" description="Low complexity" evidence="1">
    <location>
        <begin position="27"/>
        <end position="43"/>
    </location>
</feature>
<sequence>LAANVLCCALIVFYEDEPVANADEPCSPTSVNPGSSPTSTTSCRRSMMLRSSMFESARSTLDQSSIEENETTDDTIVPDADDKVSNEPKPYSPAAASGMTSASCALAALPGPFEFFARFHGLRPWRQPQPKEIPTPPGLFKRTRSSANLPRAASFVQLTNPMRIDRTEVDTGQMTPSLWVAHLRRQFAELASPRDHLCYSENQTFRGLNFDPGTRTSPGPMFSSSTEEL</sequence>
<accession>A0A182ZZL8</accession>
<keyword evidence="2" id="KW-0732">Signal</keyword>
<feature type="region of interest" description="Disordered" evidence="1">
    <location>
        <begin position="57"/>
        <end position="94"/>
    </location>
</feature>
<feature type="signal peptide" evidence="2">
    <location>
        <begin position="1"/>
        <end position="22"/>
    </location>
</feature>
<feature type="region of interest" description="Disordered" evidence="1">
    <location>
        <begin position="24"/>
        <end position="43"/>
    </location>
</feature>
<feature type="compositionally biased region" description="Polar residues" evidence="1">
    <location>
        <begin position="214"/>
        <end position="229"/>
    </location>
</feature>
<evidence type="ECO:0000256" key="1">
    <source>
        <dbReference type="SAM" id="MobiDB-lite"/>
    </source>
</evidence>
<feature type="chain" id="PRO_5008145451" evidence="2">
    <location>
        <begin position="23"/>
        <end position="229"/>
    </location>
</feature>